<dbReference type="Proteomes" id="UP001415857">
    <property type="component" value="Unassembled WGS sequence"/>
</dbReference>
<dbReference type="AlphaFoldDB" id="A0AAP0R512"/>
<evidence type="ECO:0000313" key="2">
    <source>
        <dbReference type="Proteomes" id="UP001415857"/>
    </source>
</evidence>
<keyword evidence="2" id="KW-1185">Reference proteome</keyword>
<dbReference type="EMBL" id="JBBPBK010000016">
    <property type="protein sequence ID" value="KAK9268213.1"/>
    <property type="molecule type" value="Genomic_DNA"/>
</dbReference>
<proteinExistence type="predicted"/>
<protein>
    <submittedName>
        <fullName evidence="1">Uncharacterized protein</fullName>
    </submittedName>
</protein>
<organism evidence="1 2">
    <name type="scientific">Liquidambar formosana</name>
    <name type="common">Formosan gum</name>
    <dbReference type="NCBI Taxonomy" id="63359"/>
    <lineage>
        <taxon>Eukaryota</taxon>
        <taxon>Viridiplantae</taxon>
        <taxon>Streptophyta</taxon>
        <taxon>Embryophyta</taxon>
        <taxon>Tracheophyta</taxon>
        <taxon>Spermatophyta</taxon>
        <taxon>Magnoliopsida</taxon>
        <taxon>eudicotyledons</taxon>
        <taxon>Gunneridae</taxon>
        <taxon>Pentapetalae</taxon>
        <taxon>Saxifragales</taxon>
        <taxon>Altingiaceae</taxon>
        <taxon>Liquidambar</taxon>
    </lineage>
</organism>
<sequence>MSHCQKSPPKGATPSAILLNGGEWCNQPMLTACLEKFLRGLCALLDAHHRAMVNFAPQLTSSVY</sequence>
<name>A0AAP0R512_LIQFO</name>
<evidence type="ECO:0000313" key="1">
    <source>
        <dbReference type="EMBL" id="KAK9268213.1"/>
    </source>
</evidence>
<reference evidence="1 2" key="1">
    <citation type="journal article" date="2024" name="Plant J.">
        <title>Genome sequences and population genomics reveal climatic adaptation and genomic divergence between two closely related sweetgum species.</title>
        <authorList>
            <person name="Xu W.Q."/>
            <person name="Ren C.Q."/>
            <person name="Zhang X.Y."/>
            <person name="Comes H.P."/>
            <person name="Liu X.H."/>
            <person name="Li Y.G."/>
            <person name="Kettle C.J."/>
            <person name="Jalonen R."/>
            <person name="Gaisberger H."/>
            <person name="Ma Y.Z."/>
            <person name="Qiu Y.X."/>
        </authorList>
    </citation>
    <scope>NUCLEOTIDE SEQUENCE [LARGE SCALE GENOMIC DNA]</scope>
    <source>
        <strain evidence="1">Hangzhou</strain>
    </source>
</reference>
<accession>A0AAP0R512</accession>
<comment type="caution">
    <text evidence="1">The sequence shown here is derived from an EMBL/GenBank/DDBJ whole genome shotgun (WGS) entry which is preliminary data.</text>
</comment>
<gene>
    <name evidence="1" type="ORF">L1049_010656</name>
</gene>